<organism evidence="1 2">
    <name type="scientific">Ruthenibacterium lactatiformans</name>
    <dbReference type="NCBI Taxonomy" id="1550024"/>
    <lineage>
        <taxon>Bacteria</taxon>
        <taxon>Bacillati</taxon>
        <taxon>Bacillota</taxon>
        <taxon>Clostridia</taxon>
        <taxon>Eubacteriales</taxon>
        <taxon>Oscillospiraceae</taxon>
        <taxon>Ruthenibacterium</taxon>
    </lineage>
</organism>
<gene>
    <name evidence="1" type="ORF">ASJ35_02000</name>
</gene>
<dbReference type="AlphaFoldDB" id="A0A0W7TUY1"/>
<comment type="caution">
    <text evidence="1">The sequence shown here is derived from an EMBL/GenBank/DDBJ whole genome shotgun (WGS) entry which is preliminary data.</text>
</comment>
<sequence length="108" mass="12470">MVRIFPLKWQEVNKVEERWSVELLECLAQKAGCGYLSDLRYLSPWEQFHLSRELLHVPSEAFSLKTWNDALAYLTGLSQQADASAAKETLMKHLSEHCSGLQRHPSRE</sequence>
<dbReference type="Proteomes" id="UP000053433">
    <property type="component" value="Unassembled WGS sequence"/>
</dbReference>
<reference evidence="1 2" key="1">
    <citation type="submission" date="2015-10" db="EMBL/GenBank/DDBJ databases">
        <title>A novel member of the family Ruminococcaceae isolated from human faeces.</title>
        <authorList>
            <person name="Shkoporov A.N."/>
            <person name="Chaplin A.V."/>
            <person name="Motuzova O.V."/>
            <person name="Kafarskaia L.I."/>
            <person name="Efimov B.A."/>
        </authorList>
    </citation>
    <scope>NUCLEOTIDE SEQUENCE [LARGE SCALE GENOMIC DNA]</scope>
    <source>
        <strain evidence="1 2">668</strain>
    </source>
</reference>
<evidence type="ECO:0000313" key="2">
    <source>
        <dbReference type="Proteomes" id="UP000053433"/>
    </source>
</evidence>
<protein>
    <submittedName>
        <fullName evidence="1">Uncharacterized protein</fullName>
    </submittedName>
</protein>
<name>A0A0W7TUY1_9FIRM</name>
<accession>A0A0W7TUY1</accession>
<proteinExistence type="predicted"/>
<evidence type="ECO:0000313" key="1">
    <source>
        <dbReference type="EMBL" id="KUE77519.1"/>
    </source>
</evidence>
<dbReference type="EMBL" id="LMUA01000002">
    <property type="protein sequence ID" value="KUE77519.1"/>
    <property type="molecule type" value="Genomic_DNA"/>
</dbReference>